<organism evidence="2">
    <name type="scientific">Bactrocera latifrons</name>
    <name type="common">Malaysian fruit fly</name>
    <name type="synonym">Chaetodacus latifrons</name>
    <dbReference type="NCBI Taxonomy" id="174628"/>
    <lineage>
        <taxon>Eukaryota</taxon>
        <taxon>Metazoa</taxon>
        <taxon>Ecdysozoa</taxon>
        <taxon>Arthropoda</taxon>
        <taxon>Hexapoda</taxon>
        <taxon>Insecta</taxon>
        <taxon>Pterygota</taxon>
        <taxon>Neoptera</taxon>
        <taxon>Endopterygota</taxon>
        <taxon>Diptera</taxon>
        <taxon>Brachycera</taxon>
        <taxon>Muscomorpha</taxon>
        <taxon>Tephritoidea</taxon>
        <taxon>Tephritidae</taxon>
        <taxon>Bactrocera</taxon>
        <taxon>Bactrocera</taxon>
    </lineage>
</organism>
<feature type="region of interest" description="Disordered" evidence="1">
    <location>
        <begin position="146"/>
        <end position="184"/>
    </location>
</feature>
<reference evidence="2" key="1">
    <citation type="submission" date="2015-06" db="EMBL/GenBank/DDBJ databases">
        <authorList>
            <person name="Hoefler B.C."/>
            <person name="Straight P.D."/>
        </authorList>
    </citation>
    <scope>NUCLEOTIDE SEQUENCE</scope>
</reference>
<feature type="compositionally biased region" description="Low complexity" evidence="1">
    <location>
        <begin position="146"/>
        <end position="164"/>
    </location>
</feature>
<dbReference type="AlphaFoldDB" id="A0A0K8WHQ8"/>
<dbReference type="OrthoDB" id="2155291at2759"/>
<sequence>MSVFNDFQRLWMQRFPQSSLSDAWEQDVRASLERHKLKIVELTKELEQEQLYVEYLERLLSDVEKFRESGGDPTSLFEAATTSNTTLQADTDANQLSGEDACAINISKSSLNLREASNDNKDKSNRYSLNTDNKYVEGVSGSSINTSSISKISSGSAETGAGSTKKQSFEQEDKDMGTEKDTRQQNENGALHKCINELAASFGTNSTTSDNDAVRHLPLENIEESEIASSVETVQKPLKTNAQKASSHFVTVIEVKESKTNMDADLDSGLEGSESVQSTTTPSLSSFERKISTKVEPTAPPLSPALTSPSMTASSYATHADNKKKMPPRPPPKNIRRVEPPTIPGQLSSSPKRDTPYIGSSMPLPSASGNLSSSDSPGNSLERNLKPSAILRQKSPESMEGKALTSNRKTTSDLGKFNPPDLMEELGRKVGKSESLEKTKRSDMAITQSPTGSLGRTVSIQNRNVTGGRTSGTAVGVSPTGSLSKPSKLAVADSSSTNSLEKKSHYSLQAADAENSQTQVVGSKESLASQGISEIIKSYESVSSLGSDCAKVAVDNEPYYDTVPLDNGEGEYVYIKPGGNGSSSSRDDLSTPGSTLPIGSATHLSSQASVTDPESPGRSSNYVNIDYFLHQSNETRSSSLDSDGEYEGPPIMRTISHDDQNSQTPSALRKVIISVHIHIINMEGSHHICSYIHLLLLTYRDMY</sequence>
<feature type="compositionally biased region" description="Polar residues" evidence="1">
    <location>
        <begin position="445"/>
        <end position="485"/>
    </location>
</feature>
<feature type="region of interest" description="Disordered" evidence="1">
    <location>
        <begin position="263"/>
        <end position="522"/>
    </location>
</feature>
<dbReference type="PANTHER" id="PTHR23182:SF1">
    <property type="entry name" value="RHO GTPASE ACTIVATING PROTEIN AT 1A, ISOFORM E"/>
    <property type="match status" value="1"/>
</dbReference>
<accession>A0A0K8WHQ8</accession>
<protein>
    <submittedName>
        <fullName evidence="2">Uncharacterized protein</fullName>
    </submittedName>
</protein>
<dbReference type="InterPro" id="IPR037769">
    <property type="entry name" value="Abr/Bcr"/>
</dbReference>
<dbReference type="InterPro" id="IPR036481">
    <property type="entry name" value="Bcr-Abl_oncoprot_oligo_sf"/>
</dbReference>
<name>A0A0K8WHQ8_BACLA</name>
<feature type="compositionally biased region" description="Basic and acidic residues" evidence="1">
    <location>
        <begin position="425"/>
        <end position="443"/>
    </location>
</feature>
<feature type="compositionally biased region" description="Polar residues" evidence="1">
    <location>
        <begin position="274"/>
        <end position="286"/>
    </location>
</feature>
<dbReference type="PANTHER" id="PTHR23182">
    <property type="entry name" value="BREAKPOINT CLUSTER REGION PROTEIN BCR"/>
    <property type="match status" value="1"/>
</dbReference>
<dbReference type="Gene3D" id="4.10.280.30">
    <property type="entry name" value="Bcr-Abl oncoprotein oligomerisation domain"/>
    <property type="match status" value="1"/>
</dbReference>
<proteinExistence type="predicted"/>
<dbReference type="GO" id="GO:0005096">
    <property type="term" value="F:GTPase activator activity"/>
    <property type="evidence" value="ECO:0007669"/>
    <property type="project" value="InterPro"/>
</dbReference>
<feature type="compositionally biased region" description="Polar residues" evidence="1">
    <location>
        <begin position="404"/>
        <end position="413"/>
    </location>
</feature>
<feature type="compositionally biased region" description="Polar residues" evidence="1">
    <location>
        <begin position="602"/>
        <end position="618"/>
    </location>
</feature>
<feature type="compositionally biased region" description="Polar residues" evidence="1">
    <location>
        <begin position="367"/>
        <end position="382"/>
    </location>
</feature>
<evidence type="ECO:0000256" key="1">
    <source>
        <dbReference type="SAM" id="MobiDB-lite"/>
    </source>
</evidence>
<feature type="region of interest" description="Disordered" evidence="1">
    <location>
        <begin position="575"/>
        <end position="618"/>
    </location>
</feature>
<feature type="region of interest" description="Disordered" evidence="1">
    <location>
        <begin position="634"/>
        <end position="663"/>
    </location>
</feature>
<dbReference type="EMBL" id="GDHF01001715">
    <property type="protein sequence ID" value="JAI50599.1"/>
    <property type="molecule type" value="Transcribed_RNA"/>
</dbReference>
<feature type="compositionally biased region" description="Basic and acidic residues" evidence="1">
    <location>
        <begin position="167"/>
        <end position="184"/>
    </location>
</feature>
<dbReference type="GO" id="GO:0016020">
    <property type="term" value="C:membrane"/>
    <property type="evidence" value="ECO:0007669"/>
    <property type="project" value="TreeGrafter"/>
</dbReference>
<gene>
    <name evidence="2" type="ORF">c1_g1_i7</name>
</gene>
<evidence type="ECO:0000313" key="2">
    <source>
        <dbReference type="EMBL" id="JAI50599.1"/>
    </source>
</evidence>